<gene>
    <name evidence="2" type="ORF">CcCBS67573_g09663</name>
</gene>
<evidence type="ECO:0000313" key="2">
    <source>
        <dbReference type="EMBL" id="TPX53707.1"/>
    </source>
</evidence>
<dbReference type="AlphaFoldDB" id="A0A507DR52"/>
<comment type="caution">
    <text evidence="2">The sequence shown here is derived from an EMBL/GenBank/DDBJ whole genome shotgun (WGS) entry which is preliminary data.</text>
</comment>
<feature type="transmembrane region" description="Helical" evidence="1">
    <location>
        <begin position="42"/>
        <end position="61"/>
    </location>
</feature>
<reference evidence="2 3" key="1">
    <citation type="journal article" date="2019" name="Sci. Rep.">
        <title>Comparative genomics of chytrid fungi reveal insights into the obligate biotrophic and pathogenic lifestyle of Synchytrium endobioticum.</title>
        <authorList>
            <person name="van de Vossenberg B.T.L.H."/>
            <person name="Warris S."/>
            <person name="Nguyen H.D.T."/>
            <person name="van Gent-Pelzer M.P.E."/>
            <person name="Joly D.L."/>
            <person name="van de Geest H.C."/>
            <person name="Bonants P.J.M."/>
            <person name="Smith D.S."/>
            <person name="Levesque C.A."/>
            <person name="van der Lee T.A.J."/>
        </authorList>
    </citation>
    <scope>NUCLEOTIDE SEQUENCE [LARGE SCALE GENOMIC DNA]</scope>
    <source>
        <strain evidence="2 3">CBS 675.73</strain>
    </source>
</reference>
<organism evidence="2 3">
    <name type="scientific">Chytriomyces confervae</name>
    <dbReference type="NCBI Taxonomy" id="246404"/>
    <lineage>
        <taxon>Eukaryota</taxon>
        <taxon>Fungi</taxon>
        <taxon>Fungi incertae sedis</taxon>
        <taxon>Chytridiomycota</taxon>
        <taxon>Chytridiomycota incertae sedis</taxon>
        <taxon>Chytridiomycetes</taxon>
        <taxon>Chytridiales</taxon>
        <taxon>Chytriomycetaceae</taxon>
        <taxon>Chytriomyces</taxon>
    </lineage>
</organism>
<evidence type="ECO:0000256" key="1">
    <source>
        <dbReference type="SAM" id="Phobius"/>
    </source>
</evidence>
<protein>
    <submittedName>
        <fullName evidence="2">Uncharacterized protein</fullName>
    </submittedName>
</protein>
<feature type="transmembrane region" description="Helical" evidence="1">
    <location>
        <begin position="6"/>
        <end position="30"/>
    </location>
</feature>
<keyword evidence="3" id="KW-1185">Reference proteome</keyword>
<dbReference type="EMBL" id="QEAP01000936">
    <property type="protein sequence ID" value="TPX53707.1"/>
    <property type="molecule type" value="Genomic_DNA"/>
</dbReference>
<name>A0A507DR52_9FUNG</name>
<keyword evidence="1" id="KW-0472">Membrane</keyword>
<proteinExistence type="predicted"/>
<dbReference type="OrthoDB" id="2128781at2759"/>
<keyword evidence="1" id="KW-0812">Transmembrane</keyword>
<keyword evidence="1" id="KW-1133">Transmembrane helix</keyword>
<sequence>MPDSSLSKWFAATGDSMGMVTFATVIYMFQTQTWKLDFHPRTSVRLMIYLDALGFLVSYVGTCANDLMPLCSQRNGYALVADLFWSVKDAVKYGY</sequence>
<accession>A0A507DR52</accession>
<dbReference type="Proteomes" id="UP000320333">
    <property type="component" value="Unassembled WGS sequence"/>
</dbReference>
<feature type="non-terminal residue" evidence="2">
    <location>
        <position position="95"/>
    </location>
</feature>
<evidence type="ECO:0000313" key="3">
    <source>
        <dbReference type="Proteomes" id="UP000320333"/>
    </source>
</evidence>